<dbReference type="EMBL" id="FNQN01000010">
    <property type="protein sequence ID" value="SEA72088.1"/>
    <property type="molecule type" value="Genomic_DNA"/>
</dbReference>
<sequence>MFAHPSGVESTDSERTRQQQFRADKTNPYGDLLDDLQSIVTLIYIVGQPFTDFYFLTGRLISINSPPVGRFIAEMFPE</sequence>
<reference evidence="2 3" key="1">
    <citation type="submission" date="2016-10" db="EMBL/GenBank/DDBJ databases">
        <authorList>
            <person name="de Groot N.N."/>
        </authorList>
    </citation>
    <scope>NUCLEOTIDE SEQUENCE [LARGE SCALE GENOMIC DNA]</scope>
    <source>
        <strain evidence="2 3">DSM 7343</strain>
    </source>
</reference>
<dbReference type="STRING" id="37625.SAMN05660420_02958"/>
<gene>
    <name evidence="2" type="ORF">SAMN05660420_02958</name>
</gene>
<feature type="region of interest" description="Disordered" evidence="1">
    <location>
        <begin position="1"/>
        <end position="28"/>
    </location>
</feature>
<evidence type="ECO:0000313" key="3">
    <source>
        <dbReference type="Proteomes" id="UP000199409"/>
    </source>
</evidence>
<name>A0A1H4DHQ2_9BACT</name>
<dbReference type="Proteomes" id="UP000199409">
    <property type="component" value="Unassembled WGS sequence"/>
</dbReference>
<evidence type="ECO:0000313" key="2">
    <source>
        <dbReference type="EMBL" id="SEA72088.1"/>
    </source>
</evidence>
<protein>
    <submittedName>
        <fullName evidence="2">Uncharacterized protein</fullName>
    </submittedName>
</protein>
<organism evidence="2 3">
    <name type="scientific">Desulfuromusa kysingii</name>
    <dbReference type="NCBI Taxonomy" id="37625"/>
    <lineage>
        <taxon>Bacteria</taxon>
        <taxon>Pseudomonadati</taxon>
        <taxon>Thermodesulfobacteriota</taxon>
        <taxon>Desulfuromonadia</taxon>
        <taxon>Desulfuromonadales</taxon>
        <taxon>Geopsychrobacteraceae</taxon>
        <taxon>Desulfuromusa</taxon>
    </lineage>
</organism>
<dbReference type="AlphaFoldDB" id="A0A1H4DHQ2"/>
<keyword evidence="3" id="KW-1185">Reference proteome</keyword>
<evidence type="ECO:0000256" key="1">
    <source>
        <dbReference type="SAM" id="MobiDB-lite"/>
    </source>
</evidence>
<feature type="compositionally biased region" description="Basic and acidic residues" evidence="1">
    <location>
        <begin position="12"/>
        <end position="25"/>
    </location>
</feature>
<accession>A0A1H4DHQ2</accession>
<proteinExistence type="predicted"/>